<accession>A0ABP5D6S4</accession>
<keyword evidence="3 6" id="KW-1133">Transmembrane helix</keyword>
<feature type="transmembrane region" description="Helical" evidence="6">
    <location>
        <begin position="107"/>
        <end position="135"/>
    </location>
</feature>
<keyword evidence="5" id="KW-0046">Antibiotic resistance</keyword>
<dbReference type="PROSITE" id="PS51012">
    <property type="entry name" value="ABC_TM2"/>
    <property type="match status" value="1"/>
</dbReference>
<evidence type="ECO:0000256" key="3">
    <source>
        <dbReference type="ARBA" id="ARBA00022989"/>
    </source>
</evidence>
<evidence type="ECO:0000313" key="9">
    <source>
        <dbReference type="Proteomes" id="UP001499854"/>
    </source>
</evidence>
<feature type="domain" description="ABC transmembrane type-2" evidence="7">
    <location>
        <begin position="25"/>
        <end position="256"/>
    </location>
</feature>
<comment type="subcellular location">
    <subcellularLocation>
        <location evidence="6">Cell membrane</location>
        <topology evidence="6">Multi-pass membrane protein</topology>
    </subcellularLocation>
    <subcellularLocation>
        <location evidence="1">Membrane</location>
        <topology evidence="1">Multi-pass membrane protein</topology>
    </subcellularLocation>
</comment>
<feature type="transmembrane region" description="Helical" evidence="6">
    <location>
        <begin position="64"/>
        <end position="86"/>
    </location>
</feature>
<dbReference type="EMBL" id="BAAAQM010000019">
    <property type="protein sequence ID" value="GAA1973593.1"/>
    <property type="molecule type" value="Genomic_DNA"/>
</dbReference>
<sequence>MSSHAYTDTMTMARRDFKHTARYPMMLVSTVVAPGFLLVMFVTIFGGAMKGALAGTGSSHYVDYITPAILIQTVAFSAQTTAIMVNTDMTEGVIARFRTMAVSRPSVLTGAVVGSFLRTLIAIAMLFAVAVGLGYRPRGSVLGWLAALGITGLLTVGFMWLAVGFGLNAETVAGASSSVVALEFLPFISGAFVPTGSMPAAVRWVAENQPFNPIIGGVRGLLGGTPVGNQGWIALGWCAGFALLGYVWARRLYDREPGL</sequence>
<evidence type="ECO:0000256" key="4">
    <source>
        <dbReference type="ARBA" id="ARBA00023136"/>
    </source>
</evidence>
<organism evidence="8 9">
    <name type="scientific">Catenulispora subtropica</name>
    <dbReference type="NCBI Taxonomy" id="450798"/>
    <lineage>
        <taxon>Bacteria</taxon>
        <taxon>Bacillati</taxon>
        <taxon>Actinomycetota</taxon>
        <taxon>Actinomycetes</taxon>
        <taxon>Catenulisporales</taxon>
        <taxon>Catenulisporaceae</taxon>
        <taxon>Catenulispora</taxon>
    </lineage>
</organism>
<comment type="similarity">
    <text evidence="6">Belongs to the ABC-2 integral membrane protein family.</text>
</comment>
<keyword evidence="9" id="KW-1185">Reference proteome</keyword>
<dbReference type="Pfam" id="PF01061">
    <property type="entry name" value="ABC2_membrane"/>
    <property type="match status" value="1"/>
</dbReference>
<dbReference type="InterPro" id="IPR013525">
    <property type="entry name" value="ABC2_TM"/>
</dbReference>
<feature type="transmembrane region" description="Helical" evidence="6">
    <location>
        <begin position="231"/>
        <end position="249"/>
    </location>
</feature>
<keyword evidence="6" id="KW-0813">Transport</keyword>
<dbReference type="RefSeq" id="WP_344658276.1">
    <property type="nucleotide sequence ID" value="NZ_BAAAQM010000019.1"/>
</dbReference>
<reference evidence="9" key="1">
    <citation type="journal article" date="2019" name="Int. J. Syst. Evol. Microbiol.">
        <title>The Global Catalogue of Microorganisms (GCM) 10K type strain sequencing project: providing services to taxonomists for standard genome sequencing and annotation.</title>
        <authorList>
            <consortium name="The Broad Institute Genomics Platform"/>
            <consortium name="The Broad Institute Genome Sequencing Center for Infectious Disease"/>
            <person name="Wu L."/>
            <person name="Ma J."/>
        </authorList>
    </citation>
    <scope>NUCLEOTIDE SEQUENCE [LARGE SCALE GENOMIC DNA]</scope>
    <source>
        <strain evidence="9">JCM 16013</strain>
    </source>
</reference>
<evidence type="ECO:0000256" key="1">
    <source>
        <dbReference type="ARBA" id="ARBA00004141"/>
    </source>
</evidence>
<dbReference type="Proteomes" id="UP001499854">
    <property type="component" value="Unassembled WGS sequence"/>
</dbReference>
<dbReference type="PIRSF" id="PIRSF006648">
    <property type="entry name" value="DrrB"/>
    <property type="match status" value="1"/>
</dbReference>
<feature type="transmembrane region" description="Helical" evidence="6">
    <location>
        <begin position="141"/>
        <end position="165"/>
    </location>
</feature>
<keyword evidence="2 6" id="KW-0812">Transmembrane</keyword>
<keyword evidence="4 6" id="KW-0472">Membrane</keyword>
<dbReference type="InterPro" id="IPR051784">
    <property type="entry name" value="Nod_factor_ABC_transporter"/>
</dbReference>
<proteinExistence type="inferred from homology"/>
<name>A0ABP5D6S4_9ACTN</name>
<evidence type="ECO:0000256" key="6">
    <source>
        <dbReference type="RuleBase" id="RU361157"/>
    </source>
</evidence>
<dbReference type="PANTHER" id="PTHR43229">
    <property type="entry name" value="NODULATION PROTEIN J"/>
    <property type="match status" value="1"/>
</dbReference>
<evidence type="ECO:0000259" key="7">
    <source>
        <dbReference type="PROSITE" id="PS51012"/>
    </source>
</evidence>
<feature type="transmembrane region" description="Helical" evidence="6">
    <location>
        <begin position="21"/>
        <end position="44"/>
    </location>
</feature>
<protein>
    <recommendedName>
        <fullName evidence="6">Transport permease protein</fullName>
    </recommendedName>
</protein>
<dbReference type="InterPro" id="IPR047817">
    <property type="entry name" value="ABC2_TM_bact-type"/>
</dbReference>
<dbReference type="InterPro" id="IPR000412">
    <property type="entry name" value="ABC_2_transport"/>
</dbReference>
<evidence type="ECO:0000313" key="8">
    <source>
        <dbReference type="EMBL" id="GAA1973593.1"/>
    </source>
</evidence>
<gene>
    <name evidence="8" type="ORF">GCM10009838_36860</name>
</gene>
<evidence type="ECO:0000256" key="2">
    <source>
        <dbReference type="ARBA" id="ARBA00022692"/>
    </source>
</evidence>
<evidence type="ECO:0000256" key="5">
    <source>
        <dbReference type="ARBA" id="ARBA00023251"/>
    </source>
</evidence>
<keyword evidence="6" id="KW-1003">Cell membrane</keyword>
<dbReference type="PANTHER" id="PTHR43229:SF2">
    <property type="entry name" value="NODULATION PROTEIN J"/>
    <property type="match status" value="1"/>
</dbReference>
<feature type="transmembrane region" description="Helical" evidence="6">
    <location>
        <begin position="172"/>
        <end position="193"/>
    </location>
</feature>
<comment type="caution">
    <text evidence="8">The sequence shown here is derived from an EMBL/GenBank/DDBJ whole genome shotgun (WGS) entry which is preliminary data.</text>
</comment>